<proteinExistence type="predicted"/>
<dbReference type="EMBL" id="JARJLG010000176">
    <property type="protein sequence ID" value="KAJ7732358.1"/>
    <property type="molecule type" value="Genomic_DNA"/>
</dbReference>
<evidence type="ECO:0000313" key="1">
    <source>
        <dbReference type="EMBL" id="KAJ7732358.1"/>
    </source>
</evidence>
<organism evidence="1 2">
    <name type="scientific">Mycena maculata</name>
    <dbReference type="NCBI Taxonomy" id="230809"/>
    <lineage>
        <taxon>Eukaryota</taxon>
        <taxon>Fungi</taxon>
        <taxon>Dikarya</taxon>
        <taxon>Basidiomycota</taxon>
        <taxon>Agaricomycotina</taxon>
        <taxon>Agaricomycetes</taxon>
        <taxon>Agaricomycetidae</taxon>
        <taxon>Agaricales</taxon>
        <taxon>Marasmiineae</taxon>
        <taxon>Mycenaceae</taxon>
        <taxon>Mycena</taxon>
    </lineage>
</organism>
<comment type="caution">
    <text evidence="1">The sequence shown here is derived from an EMBL/GenBank/DDBJ whole genome shotgun (WGS) entry which is preliminary data.</text>
</comment>
<gene>
    <name evidence="1" type="ORF">DFH07DRAFT_144169</name>
</gene>
<reference evidence="1" key="1">
    <citation type="submission" date="2023-03" db="EMBL/GenBank/DDBJ databases">
        <title>Massive genome expansion in bonnet fungi (Mycena s.s.) driven by repeated elements and novel gene families across ecological guilds.</title>
        <authorList>
            <consortium name="Lawrence Berkeley National Laboratory"/>
            <person name="Harder C.B."/>
            <person name="Miyauchi S."/>
            <person name="Viragh M."/>
            <person name="Kuo A."/>
            <person name="Thoen E."/>
            <person name="Andreopoulos B."/>
            <person name="Lu D."/>
            <person name="Skrede I."/>
            <person name="Drula E."/>
            <person name="Henrissat B."/>
            <person name="Morin E."/>
            <person name="Kohler A."/>
            <person name="Barry K."/>
            <person name="LaButti K."/>
            <person name="Morin E."/>
            <person name="Salamov A."/>
            <person name="Lipzen A."/>
            <person name="Mereny Z."/>
            <person name="Hegedus B."/>
            <person name="Baldrian P."/>
            <person name="Stursova M."/>
            <person name="Weitz H."/>
            <person name="Taylor A."/>
            <person name="Grigoriev I.V."/>
            <person name="Nagy L.G."/>
            <person name="Martin F."/>
            <person name="Kauserud H."/>
        </authorList>
    </citation>
    <scope>NUCLEOTIDE SEQUENCE</scope>
    <source>
        <strain evidence="1">CBHHK188m</strain>
    </source>
</reference>
<dbReference type="AlphaFoldDB" id="A0AAD7MTJ1"/>
<keyword evidence="2" id="KW-1185">Reference proteome</keyword>
<evidence type="ECO:0000313" key="2">
    <source>
        <dbReference type="Proteomes" id="UP001215280"/>
    </source>
</evidence>
<accession>A0AAD7MTJ1</accession>
<dbReference type="Proteomes" id="UP001215280">
    <property type="component" value="Unassembled WGS sequence"/>
</dbReference>
<protein>
    <submittedName>
        <fullName evidence="1">Uncharacterized protein</fullName>
    </submittedName>
</protein>
<sequence>MLPLFRHKNTPYFLRFQQNWPRRPYSVEPRPRLKPVTRHVLSSLRAEILKSSDFLDLAGARKPPVYFYEDEPPLLLSYHWSAAATPFPPQACGYLYYHPPPPRAPLGGSLRLRVSSDDALGSDLMLPNGLPWEIVLPRIVRYKHCVGALQRLLEDGLLTTTTVEHCRNVFAGRPLIPRQLIFHLEQPFALSMEQSKLQLTIVGHDKLGSFVKEKLFGDPGARYPFKGAVLARFELSPDRVYFFMRIVKIVSPVVCCEDGYDGGVVAPQEGGFLSYRIGGVTRPWALRIASRSSAASALRLLVDP</sequence>
<name>A0AAD7MTJ1_9AGAR</name>